<keyword evidence="2" id="KW-1185">Reference proteome</keyword>
<dbReference type="Pfam" id="PF00300">
    <property type="entry name" value="His_Phos_1"/>
    <property type="match status" value="1"/>
</dbReference>
<gene>
    <name evidence="1" type="ORF">GCM10009111_07010</name>
</gene>
<sequence>MEIVLIRHGKPVTAEQGEYSPKLSAAGYAAWVHAYNHSSVILTSRPKATAMMKYSEHYCIASNLKRAIESAVIFTGAQPEQQWSILREMDIPRYKLPWRLKPYSWLVLSRILWFLGVKKLMSTNVESFKQAKIRIQGAAHKLNALASEQEQVIVFAHGVTNHFLKRELMKQGWVLTQKSDKFWGETCLQKN</sequence>
<evidence type="ECO:0008006" key="3">
    <source>
        <dbReference type="Google" id="ProtNLM"/>
    </source>
</evidence>
<dbReference type="EMBL" id="BAAAFA010000002">
    <property type="protein sequence ID" value="GAA0812701.1"/>
    <property type="molecule type" value="Genomic_DNA"/>
</dbReference>
<organism evidence="1 2">
    <name type="scientific">Colwellia asteriadis</name>
    <dbReference type="NCBI Taxonomy" id="517723"/>
    <lineage>
        <taxon>Bacteria</taxon>
        <taxon>Pseudomonadati</taxon>
        <taxon>Pseudomonadota</taxon>
        <taxon>Gammaproteobacteria</taxon>
        <taxon>Alteromonadales</taxon>
        <taxon>Colwelliaceae</taxon>
        <taxon>Colwellia</taxon>
    </lineage>
</organism>
<reference evidence="1 2" key="1">
    <citation type="journal article" date="2019" name="Int. J. Syst. Evol. Microbiol.">
        <title>The Global Catalogue of Microorganisms (GCM) 10K type strain sequencing project: providing services to taxonomists for standard genome sequencing and annotation.</title>
        <authorList>
            <consortium name="The Broad Institute Genomics Platform"/>
            <consortium name="The Broad Institute Genome Sequencing Center for Infectious Disease"/>
            <person name="Wu L."/>
            <person name="Ma J."/>
        </authorList>
    </citation>
    <scope>NUCLEOTIDE SEQUENCE [LARGE SCALE GENOMIC DNA]</scope>
    <source>
        <strain evidence="1 2">JCM 15608</strain>
    </source>
</reference>
<dbReference type="SUPFAM" id="SSF53254">
    <property type="entry name" value="Phosphoglycerate mutase-like"/>
    <property type="match status" value="1"/>
</dbReference>
<comment type="caution">
    <text evidence="1">The sequence shown here is derived from an EMBL/GenBank/DDBJ whole genome shotgun (WGS) entry which is preliminary data.</text>
</comment>
<dbReference type="RefSeq" id="WP_343815054.1">
    <property type="nucleotide sequence ID" value="NZ_BAAAFA010000002.1"/>
</dbReference>
<dbReference type="InterPro" id="IPR013078">
    <property type="entry name" value="His_Pase_superF_clade-1"/>
</dbReference>
<proteinExistence type="predicted"/>
<protein>
    <recommendedName>
        <fullName evidence="3">Histidine phosphatase family protein</fullName>
    </recommendedName>
</protein>
<evidence type="ECO:0000313" key="1">
    <source>
        <dbReference type="EMBL" id="GAA0812701.1"/>
    </source>
</evidence>
<dbReference type="Proteomes" id="UP001500021">
    <property type="component" value="Unassembled WGS sequence"/>
</dbReference>
<evidence type="ECO:0000313" key="2">
    <source>
        <dbReference type="Proteomes" id="UP001500021"/>
    </source>
</evidence>
<name>A0ABN1L3W2_9GAMM</name>
<accession>A0ABN1L3W2</accession>
<dbReference type="Gene3D" id="3.40.50.1240">
    <property type="entry name" value="Phosphoglycerate mutase-like"/>
    <property type="match status" value="1"/>
</dbReference>
<dbReference type="InterPro" id="IPR029033">
    <property type="entry name" value="His_PPase_superfam"/>
</dbReference>